<keyword evidence="2" id="KW-1133">Transmembrane helix</keyword>
<dbReference type="EMBL" id="CP012600">
    <property type="protein sequence ID" value="ALC81849.1"/>
    <property type="molecule type" value="Genomic_DNA"/>
</dbReference>
<evidence type="ECO:0000256" key="2">
    <source>
        <dbReference type="SAM" id="Phobius"/>
    </source>
</evidence>
<dbReference type="InterPro" id="IPR016047">
    <property type="entry name" value="M23ase_b-sheet_dom"/>
</dbReference>
<dbReference type="OrthoDB" id="2986589at2"/>
<feature type="domain" description="M23ase beta-sheet core" evidence="3">
    <location>
        <begin position="160"/>
        <end position="250"/>
    </location>
</feature>
<keyword evidence="2" id="KW-0472">Membrane</keyword>
<evidence type="ECO:0000313" key="5">
    <source>
        <dbReference type="Proteomes" id="UP000067625"/>
    </source>
</evidence>
<dbReference type="PANTHER" id="PTHR21666:SF274">
    <property type="entry name" value="STAGE IV SPORULATION PROTEIN FA"/>
    <property type="match status" value="1"/>
</dbReference>
<dbReference type="PANTHER" id="PTHR21666">
    <property type="entry name" value="PEPTIDASE-RELATED"/>
    <property type="match status" value="1"/>
</dbReference>
<feature type="compositionally biased region" description="Basic and acidic residues" evidence="1">
    <location>
        <begin position="16"/>
        <end position="33"/>
    </location>
</feature>
<dbReference type="Gene3D" id="2.70.70.10">
    <property type="entry name" value="Glucose Permease (Domain IIA)"/>
    <property type="match status" value="1"/>
</dbReference>
<dbReference type="GO" id="GO:0004222">
    <property type="term" value="F:metalloendopeptidase activity"/>
    <property type="evidence" value="ECO:0007669"/>
    <property type="project" value="TreeGrafter"/>
</dbReference>
<dbReference type="RefSeq" id="WP_053603620.1">
    <property type="nucleotide sequence ID" value="NZ_CP012600.1"/>
</dbReference>
<dbReference type="SUPFAM" id="SSF51261">
    <property type="entry name" value="Duplicated hybrid motif"/>
    <property type="match status" value="1"/>
</dbReference>
<keyword evidence="5" id="KW-1185">Reference proteome</keyword>
<evidence type="ECO:0000313" key="4">
    <source>
        <dbReference type="EMBL" id="ALC81849.1"/>
    </source>
</evidence>
<feature type="transmembrane region" description="Helical" evidence="2">
    <location>
        <begin position="67"/>
        <end position="86"/>
    </location>
</feature>
<evidence type="ECO:0000259" key="3">
    <source>
        <dbReference type="Pfam" id="PF01551"/>
    </source>
</evidence>
<dbReference type="AlphaFoldDB" id="A0A0M4FGV9"/>
<accession>A0A0M4FGV9</accession>
<feature type="region of interest" description="Disordered" evidence="1">
    <location>
        <begin position="16"/>
        <end position="52"/>
    </location>
</feature>
<gene>
    <name evidence="4" type="ORF">AM592_09715</name>
</gene>
<keyword evidence="2" id="KW-0812">Transmembrane</keyword>
<dbReference type="Pfam" id="PF01551">
    <property type="entry name" value="Peptidase_M23"/>
    <property type="match status" value="1"/>
</dbReference>
<dbReference type="STRING" id="1441095.AM592_09715"/>
<reference evidence="5" key="1">
    <citation type="submission" date="2015-08" db="EMBL/GenBank/DDBJ databases">
        <title>Genome sequencing project for genomic taxonomy and phylogenomics of Bacillus-like bacteria.</title>
        <authorList>
            <person name="Liu B."/>
            <person name="Wang J."/>
            <person name="Zhu Y."/>
            <person name="Liu G."/>
            <person name="Chen Q."/>
            <person name="Chen Z."/>
            <person name="Lan J."/>
            <person name="Che J."/>
            <person name="Ge C."/>
            <person name="Shi H."/>
            <person name="Pan Z."/>
            <person name="Liu X."/>
        </authorList>
    </citation>
    <scope>NUCLEOTIDE SEQUENCE [LARGE SCALE GENOMIC DNA]</scope>
    <source>
        <strain evidence="5">FJAT-4402</strain>
    </source>
</reference>
<dbReference type="InterPro" id="IPR050570">
    <property type="entry name" value="Cell_wall_metabolism_enzyme"/>
</dbReference>
<proteinExistence type="predicted"/>
<dbReference type="CDD" id="cd12797">
    <property type="entry name" value="M23_peptidase"/>
    <property type="match status" value="1"/>
</dbReference>
<dbReference type="Proteomes" id="UP000067625">
    <property type="component" value="Chromosome"/>
</dbReference>
<organism evidence="4 5">
    <name type="scientific">Bacillus gobiensis</name>
    <dbReference type="NCBI Taxonomy" id="1441095"/>
    <lineage>
        <taxon>Bacteria</taxon>
        <taxon>Bacillati</taxon>
        <taxon>Bacillota</taxon>
        <taxon>Bacilli</taxon>
        <taxon>Bacillales</taxon>
        <taxon>Bacillaceae</taxon>
        <taxon>Bacillus</taxon>
    </lineage>
</organism>
<sequence>MKHRGDDIRKRFAKELKKRKAQNDHVTKTKLDTPKWPAVEGDKQDSSAAYQEDLSEKNSRHPLFSNFFLFKCLISACLVLIAAITYKSDDTPFDRLKPYFSTTFTEEFQFAAVNRWYESNFGNPLAFLMNNKEGTNEPVEVNRDLPASGKIQETFKDNGEGVKIETSSQEIKSIKEGYIIDISKDPKTGLTVVIQHADNSYSSYGELEEINVSLYQFVDKGSEIGKIHMSEENKGVYFFAIKQGENYIDPKQVISFE</sequence>
<name>A0A0M4FGV9_9BACI</name>
<dbReference type="PATRIC" id="fig|1441095.3.peg.2137"/>
<protein>
    <submittedName>
        <fullName evidence="4">Stage IV sporulation protein FA</fullName>
    </submittedName>
</protein>
<evidence type="ECO:0000256" key="1">
    <source>
        <dbReference type="SAM" id="MobiDB-lite"/>
    </source>
</evidence>
<dbReference type="InterPro" id="IPR011055">
    <property type="entry name" value="Dup_hybrid_motif"/>
</dbReference>
<reference evidence="4 5" key="2">
    <citation type="journal article" date="2016" name="Int. J. Syst. Evol. Microbiol.">
        <title>Bacillus gobiensis sp. nov., isolated from a soil sample.</title>
        <authorList>
            <person name="Liu B."/>
            <person name="Liu G.H."/>
            <person name="Cetin S."/>
            <person name="Schumann P."/>
            <person name="Pan Z.Z."/>
            <person name="Chen Q.Q."/>
        </authorList>
    </citation>
    <scope>NUCLEOTIDE SEQUENCE [LARGE SCALE GENOMIC DNA]</scope>
    <source>
        <strain evidence="4 5">FJAT-4402</strain>
    </source>
</reference>